<evidence type="ECO:0000313" key="4">
    <source>
        <dbReference type="Proteomes" id="UP000800235"/>
    </source>
</evidence>
<name>A0A9P4NRS2_9PEZI</name>
<dbReference type="AlphaFoldDB" id="A0A9P4NRS2"/>
<dbReference type="GO" id="GO:0006508">
    <property type="term" value="P:proteolysis"/>
    <property type="evidence" value="ECO:0007669"/>
    <property type="project" value="InterPro"/>
</dbReference>
<dbReference type="EMBL" id="MU007039">
    <property type="protein sequence ID" value="KAF2430470.1"/>
    <property type="molecule type" value="Genomic_DNA"/>
</dbReference>
<dbReference type="InterPro" id="IPR024079">
    <property type="entry name" value="MetalloPept_cat_dom_sf"/>
</dbReference>
<dbReference type="OrthoDB" id="291007at2759"/>
<dbReference type="Proteomes" id="UP000800235">
    <property type="component" value="Unassembled WGS sequence"/>
</dbReference>
<sequence>MPGDAVRLIYQQGEQGRSTAGYYPRNERGRHYVYFDPEAAGARVSYGAITNEFGHVLGLKHEHQRYDARDKIVFHYDQLQGHDDGKDEFRESRLDEESDLSSDQIDSEWVTLIESGEAGFFGDWQVDQILPFKKDYVSGGGTL</sequence>
<dbReference type="InterPro" id="IPR001506">
    <property type="entry name" value="Peptidase_M12A"/>
</dbReference>
<protein>
    <recommendedName>
        <fullName evidence="2">Peptidase M12A domain-containing protein</fullName>
    </recommendedName>
</protein>
<proteinExistence type="predicted"/>
<organism evidence="3 4">
    <name type="scientific">Tothia fuscella</name>
    <dbReference type="NCBI Taxonomy" id="1048955"/>
    <lineage>
        <taxon>Eukaryota</taxon>
        <taxon>Fungi</taxon>
        <taxon>Dikarya</taxon>
        <taxon>Ascomycota</taxon>
        <taxon>Pezizomycotina</taxon>
        <taxon>Dothideomycetes</taxon>
        <taxon>Pleosporomycetidae</taxon>
        <taxon>Venturiales</taxon>
        <taxon>Cylindrosympodiaceae</taxon>
        <taxon>Tothia</taxon>
    </lineage>
</organism>
<dbReference type="Gene3D" id="3.40.390.10">
    <property type="entry name" value="Collagenase (Catalytic Domain)"/>
    <property type="match status" value="1"/>
</dbReference>
<dbReference type="Pfam" id="PF01400">
    <property type="entry name" value="Astacin"/>
    <property type="match status" value="1"/>
</dbReference>
<evidence type="ECO:0000313" key="3">
    <source>
        <dbReference type="EMBL" id="KAF2430470.1"/>
    </source>
</evidence>
<accession>A0A9P4NRS2</accession>
<dbReference type="SUPFAM" id="SSF55486">
    <property type="entry name" value="Metalloproteases ('zincins'), catalytic domain"/>
    <property type="match status" value="1"/>
</dbReference>
<reference evidence="3" key="1">
    <citation type="journal article" date="2020" name="Stud. Mycol.">
        <title>101 Dothideomycetes genomes: a test case for predicting lifestyles and emergence of pathogens.</title>
        <authorList>
            <person name="Haridas S."/>
            <person name="Albert R."/>
            <person name="Binder M."/>
            <person name="Bloem J."/>
            <person name="Labutti K."/>
            <person name="Salamov A."/>
            <person name="Andreopoulos B."/>
            <person name="Baker S."/>
            <person name="Barry K."/>
            <person name="Bills G."/>
            <person name="Bluhm B."/>
            <person name="Cannon C."/>
            <person name="Castanera R."/>
            <person name="Culley D."/>
            <person name="Daum C."/>
            <person name="Ezra D."/>
            <person name="Gonzalez J."/>
            <person name="Henrissat B."/>
            <person name="Kuo A."/>
            <person name="Liang C."/>
            <person name="Lipzen A."/>
            <person name="Lutzoni F."/>
            <person name="Magnuson J."/>
            <person name="Mondo S."/>
            <person name="Nolan M."/>
            <person name="Ohm R."/>
            <person name="Pangilinan J."/>
            <person name="Park H.-J."/>
            <person name="Ramirez L."/>
            <person name="Alfaro M."/>
            <person name="Sun H."/>
            <person name="Tritt A."/>
            <person name="Yoshinaga Y."/>
            <person name="Zwiers L.-H."/>
            <person name="Turgeon B."/>
            <person name="Goodwin S."/>
            <person name="Spatafora J."/>
            <person name="Crous P."/>
            <person name="Grigoriev I."/>
        </authorList>
    </citation>
    <scope>NUCLEOTIDE SEQUENCE</scope>
    <source>
        <strain evidence="3">CBS 130266</strain>
    </source>
</reference>
<evidence type="ECO:0000256" key="1">
    <source>
        <dbReference type="SAM" id="MobiDB-lite"/>
    </source>
</evidence>
<feature type="compositionally biased region" description="Basic and acidic residues" evidence="1">
    <location>
        <begin position="81"/>
        <end position="95"/>
    </location>
</feature>
<gene>
    <name evidence="3" type="ORF">EJ08DRAFT_649759</name>
</gene>
<dbReference type="GO" id="GO:0004222">
    <property type="term" value="F:metalloendopeptidase activity"/>
    <property type="evidence" value="ECO:0007669"/>
    <property type="project" value="InterPro"/>
</dbReference>
<feature type="region of interest" description="Disordered" evidence="1">
    <location>
        <begin position="81"/>
        <end position="101"/>
    </location>
</feature>
<comment type="caution">
    <text evidence="3">The sequence shown here is derived from an EMBL/GenBank/DDBJ whole genome shotgun (WGS) entry which is preliminary data.</text>
</comment>
<keyword evidence="4" id="KW-1185">Reference proteome</keyword>
<evidence type="ECO:0000259" key="2">
    <source>
        <dbReference type="Pfam" id="PF01400"/>
    </source>
</evidence>
<feature type="domain" description="Peptidase M12A" evidence="2">
    <location>
        <begin position="45"/>
        <end position="95"/>
    </location>
</feature>